<evidence type="ECO:0000313" key="2">
    <source>
        <dbReference type="Proteomes" id="UP001152795"/>
    </source>
</evidence>
<dbReference type="EMBL" id="CACRXK020024700">
    <property type="protein sequence ID" value="CAB4038875.1"/>
    <property type="molecule type" value="Genomic_DNA"/>
</dbReference>
<dbReference type="GO" id="GO:0043328">
    <property type="term" value="P:protein transport to vacuole involved in ubiquitin-dependent protein catabolic process via the multivesicular body sorting pathway"/>
    <property type="evidence" value="ECO:0007669"/>
    <property type="project" value="TreeGrafter"/>
</dbReference>
<gene>
    <name evidence="1" type="ORF">PACLA_8A077413</name>
</gene>
<dbReference type="AlphaFoldDB" id="A0A6S7K0K7"/>
<dbReference type="Pfam" id="PF03097">
    <property type="entry name" value="BRO1"/>
    <property type="match status" value="1"/>
</dbReference>
<dbReference type="Proteomes" id="UP001152795">
    <property type="component" value="Unassembled WGS sequence"/>
</dbReference>
<dbReference type="InterPro" id="IPR004328">
    <property type="entry name" value="BRO1_dom"/>
</dbReference>
<reference evidence="1" key="1">
    <citation type="submission" date="2020-04" db="EMBL/GenBank/DDBJ databases">
        <authorList>
            <person name="Alioto T."/>
            <person name="Alioto T."/>
            <person name="Gomez Garrido J."/>
        </authorList>
    </citation>
    <scope>NUCLEOTIDE SEQUENCE</scope>
    <source>
        <strain evidence="1">A484AB</strain>
    </source>
</reference>
<name>A0A6S7K0K7_PARCT</name>
<evidence type="ECO:0000313" key="1">
    <source>
        <dbReference type="EMBL" id="CAB4038875.1"/>
    </source>
</evidence>
<dbReference type="PANTHER" id="PTHR23030:SF30">
    <property type="entry name" value="TYROSINE-PROTEIN PHOSPHATASE NON-RECEPTOR TYPE 23"/>
    <property type="match status" value="1"/>
</dbReference>
<dbReference type="InterPro" id="IPR038499">
    <property type="entry name" value="BRO1_sf"/>
</dbReference>
<organism evidence="1 2">
    <name type="scientific">Paramuricea clavata</name>
    <name type="common">Red gorgonian</name>
    <name type="synonym">Violescent sea-whip</name>
    <dbReference type="NCBI Taxonomy" id="317549"/>
    <lineage>
        <taxon>Eukaryota</taxon>
        <taxon>Metazoa</taxon>
        <taxon>Cnidaria</taxon>
        <taxon>Anthozoa</taxon>
        <taxon>Octocorallia</taxon>
        <taxon>Malacalcyonacea</taxon>
        <taxon>Plexauridae</taxon>
        <taxon>Paramuricea</taxon>
    </lineage>
</organism>
<dbReference type="Gene3D" id="1.25.40.280">
    <property type="entry name" value="alix/aip1 like domains"/>
    <property type="match status" value="1"/>
</dbReference>
<keyword evidence="2" id="KW-1185">Reference proteome</keyword>
<comment type="caution">
    <text evidence="1">The sequence shown here is derived from an EMBL/GenBank/DDBJ whole genome shotgun (WGS) entry which is preliminary data.</text>
</comment>
<dbReference type="OrthoDB" id="10266451at2759"/>
<sequence>MEGCPRSLMLKLELKESHVTSFAPALKRYVREFYHEDGETYTQECTQLEQLRTAVIKPTYDNSGCNLLRRYYGQIYLLKTRFAMGEGSPASVEFTWLVVHTFNDKYIKFI</sequence>
<dbReference type="GO" id="GO:0045022">
    <property type="term" value="P:early endosome to late endosome transport"/>
    <property type="evidence" value="ECO:0007669"/>
    <property type="project" value="TreeGrafter"/>
</dbReference>
<proteinExistence type="predicted"/>
<dbReference type="GO" id="GO:0032456">
    <property type="term" value="P:endocytic recycling"/>
    <property type="evidence" value="ECO:0007669"/>
    <property type="project" value="TreeGrafter"/>
</dbReference>
<dbReference type="PANTHER" id="PTHR23030">
    <property type="entry name" value="PCD6 INTERACTING PROTEIN-RELATED"/>
    <property type="match status" value="1"/>
</dbReference>
<dbReference type="GO" id="GO:0005768">
    <property type="term" value="C:endosome"/>
    <property type="evidence" value="ECO:0007669"/>
    <property type="project" value="TreeGrafter"/>
</dbReference>
<protein>
    <submittedName>
        <fullName evidence="1">Tyrosine- phosphatase non-receptor type 23</fullName>
    </submittedName>
</protein>
<accession>A0A6S7K0K7</accession>